<dbReference type="GO" id="GO:0016829">
    <property type="term" value="F:lyase activity"/>
    <property type="evidence" value="ECO:0007669"/>
    <property type="project" value="UniProtKB-KW"/>
</dbReference>
<evidence type="ECO:0000313" key="6">
    <source>
        <dbReference type="Proteomes" id="UP000290191"/>
    </source>
</evidence>
<dbReference type="PANTHER" id="PTHR43309">
    <property type="entry name" value="5-OXOPROLINASE SUBUNIT C"/>
    <property type="match status" value="1"/>
</dbReference>
<dbReference type="Pfam" id="PF02626">
    <property type="entry name" value="CT_A_B"/>
    <property type="match status" value="1"/>
</dbReference>
<keyword evidence="1" id="KW-0547">Nucleotide-binding</keyword>
<dbReference type="GO" id="GO:0016787">
    <property type="term" value="F:hydrolase activity"/>
    <property type="evidence" value="ECO:0007669"/>
    <property type="project" value="UniProtKB-KW"/>
</dbReference>
<evidence type="ECO:0000259" key="4">
    <source>
        <dbReference type="SMART" id="SM00797"/>
    </source>
</evidence>
<keyword evidence="3" id="KW-0067">ATP-binding</keyword>
<reference evidence="5 6" key="1">
    <citation type="submission" date="2017-10" db="EMBL/GenBank/DDBJ databases">
        <title>Genomics of the genus Arcobacter.</title>
        <authorList>
            <person name="Perez-Cataluna A."/>
            <person name="Figueras M.J."/>
        </authorList>
    </citation>
    <scope>NUCLEOTIDE SEQUENCE [LARGE SCALE GENOMIC DNA]</scope>
    <source>
        <strain evidence="5 6">DSM 24636</strain>
    </source>
</reference>
<evidence type="ECO:0000256" key="2">
    <source>
        <dbReference type="ARBA" id="ARBA00022801"/>
    </source>
</evidence>
<evidence type="ECO:0000256" key="3">
    <source>
        <dbReference type="ARBA" id="ARBA00022840"/>
    </source>
</evidence>
<keyword evidence="5" id="KW-0456">Lyase</keyword>
<name>A0A4Q0Y3P8_9BACT</name>
<sequence length="304" mass="34413">MSGFEVLKAGAFTLIEDFGRFSYMNLGVTNSGFMDEYAALTAHKLLDNNFDENLLEIAFAGLKLKALGETTISVTGAKCHFKINEVEKNIWQTYKIKKGDLIQIDKILEGQRVYLAVKNGFKIKKELGSSSVTIKENLGGVEGRQVKNQDFLPYEEFKQFVSKRLKKEYIPKYEKEVKLRVILSYQEGDFSEEEKDKFFNSTYTITPDFNRMACKLKGEKIKADIDGIISEGIAFGAIQIPKDGEPIILLKERQTIGGYPKIGSVLSIDCFKLAQMKTNQKVTFESIDILKAQKKVKLFYSALL</sequence>
<comment type="caution">
    <text evidence="5">The sequence shown here is derived from an EMBL/GenBank/DDBJ whole genome shotgun (WGS) entry which is preliminary data.</text>
</comment>
<dbReference type="SMART" id="SM00797">
    <property type="entry name" value="AHS2"/>
    <property type="match status" value="1"/>
</dbReference>
<dbReference type="GO" id="GO:0005524">
    <property type="term" value="F:ATP binding"/>
    <property type="evidence" value="ECO:0007669"/>
    <property type="project" value="UniProtKB-KW"/>
</dbReference>
<dbReference type="RefSeq" id="WP_129081818.1">
    <property type="nucleotide sequence ID" value="NZ_CP041070.1"/>
</dbReference>
<organism evidence="5 6">
    <name type="scientific">Halarcobacter anaerophilus</name>
    <dbReference type="NCBI Taxonomy" id="877500"/>
    <lineage>
        <taxon>Bacteria</taxon>
        <taxon>Pseudomonadati</taxon>
        <taxon>Campylobacterota</taxon>
        <taxon>Epsilonproteobacteria</taxon>
        <taxon>Campylobacterales</taxon>
        <taxon>Arcobacteraceae</taxon>
        <taxon>Halarcobacter</taxon>
    </lineage>
</organism>
<proteinExistence type="predicted"/>
<evidence type="ECO:0000256" key="1">
    <source>
        <dbReference type="ARBA" id="ARBA00022741"/>
    </source>
</evidence>
<accession>A0A4Q0Y3P8</accession>
<dbReference type="STRING" id="877500.GCA_000935065_00542"/>
<dbReference type="PANTHER" id="PTHR43309:SF5">
    <property type="entry name" value="5-OXOPROLINASE SUBUNIT C"/>
    <property type="match status" value="1"/>
</dbReference>
<evidence type="ECO:0000313" key="5">
    <source>
        <dbReference type="EMBL" id="RXJ63289.1"/>
    </source>
</evidence>
<gene>
    <name evidence="5" type="ORF">CRV06_06325</name>
</gene>
<dbReference type="OrthoDB" id="9768696at2"/>
<dbReference type="InterPro" id="IPR003778">
    <property type="entry name" value="CT_A_B"/>
</dbReference>
<dbReference type="EMBL" id="PDKO01000004">
    <property type="protein sequence ID" value="RXJ63289.1"/>
    <property type="molecule type" value="Genomic_DNA"/>
</dbReference>
<dbReference type="InterPro" id="IPR052708">
    <property type="entry name" value="PxpC"/>
</dbReference>
<keyword evidence="6" id="KW-1185">Reference proteome</keyword>
<protein>
    <submittedName>
        <fullName evidence="5">Urea amidolyase</fullName>
    </submittedName>
</protein>
<dbReference type="Gene3D" id="2.40.100.10">
    <property type="entry name" value="Cyclophilin-like"/>
    <property type="match status" value="1"/>
</dbReference>
<dbReference type="AlphaFoldDB" id="A0A4Q0Y3P8"/>
<dbReference type="Proteomes" id="UP000290191">
    <property type="component" value="Unassembled WGS sequence"/>
</dbReference>
<feature type="domain" description="Carboxyltransferase" evidence="4">
    <location>
        <begin position="25"/>
        <end position="303"/>
    </location>
</feature>
<keyword evidence="2" id="KW-0378">Hydrolase</keyword>
<dbReference type="InterPro" id="IPR029000">
    <property type="entry name" value="Cyclophilin-like_dom_sf"/>
</dbReference>